<dbReference type="Gene3D" id="1.20.1050.10">
    <property type="match status" value="1"/>
</dbReference>
<dbReference type="PROSITE" id="PS50405">
    <property type="entry name" value="GST_CTER"/>
    <property type="match status" value="1"/>
</dbReference>
<dbReference type="InterPro" id="IPR040079">
    <property type="entry name" value="Glutathione_S-Trfase"/>
</dbReference>
<proteinExistence type="predicted"/>
<organism evidence="3 4">
    <name type="scientific">Sphingomonas telluris</name>
    <dbReference type="NCBI Taxonomy" id="2907998"/>
    <lineage>
        <taxon>Bacteria</taxon>
        <taxon>Pseudomonadati</taxon>
        <taxon>Pseudomonadota</taxon>
        <taxon>Alphaproteobacteria</taxon>
        <taxon>Sphingomonadales</taxon>
        <taxon>Sphingomonadaceae</taxon>
        <taxon>Sphingomonas</taxon>
    </lineage>
</organism>
<gene>
    <name evidence="3" type="ORF">LZ016_11275</name>
</gene>
<reference evidence="3 4" key="1">
    <citation type="submission" date="2022-03" db="EMBL/GenBank/DDBJ databases">
        <authorList>
            <person name="Jo J.-H."/>
            <person name="Im W.-T."/>
        </authorList>
    </citation>
    <scope>NUCLEOTIDE SEQUENCE [LARGE SCALE GENOMIC DNA]</scope>
    <source>
        <strain evidence="3 4">SM33</strain>
    </source>
</reference>
<dbReference type="InterPro" id="IPR036282">
    <property type="entry name" value="Glutathione-S-Trfase_C_sf"/>
</dbReference>
<sequence length="245" mass="27354">MKIIGSFVSPYVRKVLACMHLKGLSYEIDPITPFFGNDEFRRLSPLCRIPVLIDGDFTTSDSSVICAYLDEAYPGHPLLPADPKDRARARWLEEFADTRLGDLFIWGLFYQKIVHPLVWGEPGDQARIAKTLSEDAPAALDYLEGELPETGWLFGDFGLADIAIASFFRNAAYADFEPDAGRWPRVASFVARALAHDAFASTFPFENIQRSVDIKGRRQALLDAGAPLCELTLGEPVPRRGMMRL</sequence>
<dbReference type="Pfam" id="PF13417">
    <property type="entry name" value="GST_N_3"/>
    <property type="match status" value="1"/>
</dbReference>
<evidence type="ECO:0000313" key="4">
    <source>
        <dbReference type="Proteomes" id="UP001203058"/>
    </source>
</evidence>
<dbReference type="SFLD" id="SFLDG00358">
    <property type="entry name" value="Main_(cytGST)"/>
    <property type="match status" value="1"/>
</dbReference>
<keyword evidence="4" id="KW-1185">Reference proteome</keyword>
<evidence type="ECO:0000313" key="3">
    <source>
        <dbReference type="EMBL" id="MCH8616677.1"/>
    </source>
</evidence>
<name>A0ABS9VNZ2_9SPHN</name>
<dbReference type="PANTHER" id="PTHR42673">
    <property type="entry name" value="MALEYLACETOACETATE ISOMERASE"/>
    <property type="match status" value="1"/>
</dbReference>
<dbReference type="PROSITE" id="PS50404">
    <property type="entry name" value="GST_NTER"/>
    <property type="match status" value="1"/>
</dbReference>
<dbReference type="InterPro" id="IPR010987">
    <property type="entry name" value="Glutathione-S-Trfase_C-like"/>
</dbReference>
<dbReference type="SUPFAM" id="SSF47616">
    <property type="entry name" value="GST C-terminal domain-like"/>
    <property type="match status" value="1"/>
</dbReference>
<evidence type="ECO:0000259" key="2">
    <source>
        <dbReference type="PROSITE" id="PS50405"/>
    </source>
</evidence>
<feature type="domain" description="GST N-terminal" evidence="1">
    <location>
        <begin position="1"/>
        <end position="77"/>
    </location>
</feature>
<dbReference type="RefSeq" id="WP_241447574.1">
    <property type="nucleotide sequence ID" value="NZ_JAKZHW010000002.1"/>
</dbReference>
<dbReference type="Pfam" id="PF13410">
    <property type="entry name" value="GST_C_2"/>
    <property type="match status" value="1"/>
</dbReference>
<dbReference type="Proteomes" id="UP001203058">
    <property type="component" value="Unassembled WGS sequence"/>
</dbReference>
<dbReference type="Gene3D" id="3.40.30.10">
    <property type="entry name" value="Glutaredoxin"/>
    <property type="match status" value="1"/>
</dbReference>
<protein>
    <submittedName>
        <fullName evidence="3">Glutathione S-transferase family protein</fullName>
    </submittedName>
</protein>
<evidence type="ECO:0000259" key="1">
    <source>
        <dbReference type="PROSITE" id="PS50404"/>
    </source>
</evidence>
<dbReference type="InterPro" id="IPR004045">
    <property type="entry name" value="Glutathione_S-Trfase_N"/>
</dbReference>
<comment type="caution">
    <text evidence="3">The sequence shown here is derived from an EMBL/GenBank/DDBJ whole genome shotgun (WGS) entry which is preliminary data.</text>
</comment>
<dbReference type="CDD" id="cd00299">
    <property type="entry name" value="GST_C_family"/>
    <property type="match status" value="1"/>
</dbReference>
<accession>A0ABS9VNZ2</accession>
<dbReference type="SFLD" id="SFLDS00019">
    <property type="entry name" value="Glutathione_Transferase_(cytos"/>
    <property type="match status" value="1"/>
</dbReference>
<dbReference type="EMBL" id="JAKZHW010000002">
    <property type="protein sequence ID" value="MCH8616677.1"/>
    <property type="molecule type" value="Genomic_DNA"/>
</dbReference>
<dbReference type="PANTHER" id="PTHR42673:SF21">
    <property type="entry name" value="GLUTATHIONE S-TRANSFERASE YFCF"/>
    <property type="match status" value="1"/>
</dbReference>
<dbReference type="SUPFAM" id="SSF52833">
    <property type="entry name" value="Thioredoxin-like"/>
    <property type="match status" value="1"/>
</dbReference>
<dbReference type="InterPro" id="IPR036249">
    <property type="entry name" value="Thioredoxin-like_sf"/>
</dbReference>
<feature type="domain" description="GST C-terminal" evidence="2">
    <location>
        <begin position="82"/>
        <end position="214"/>
    </location>
</feature>